<accession>A0ABR0BAQ2</accession>
<dbReference type="PROSITE" id="PS50011">
    <property type="entry name" value="PROTEIN_KINASE_DOM"/>
    <property type="match status" value="1"/>
</dbReference>
<evidence type="ECO:0000256" key="1">
    <source>
        <dbReference type="ARBA" id="ARBA00022679"/>
    </source>
</evidence>
<dbReference type="Proteomes" id="UP001234178">
    <property type="component" value="Unassembled WGS sequence"/>
</dbReference>
<organism evidence="7 8">
    <name type="scientific">Daphnia magna</name>
    <dbReference type="NCBI Taxonomy" id="35525"/>
    <lineage>
        <taxon>Eukaryota</taxon>
        <taxon>Metazoa</taxon>
        <taxon>Ecdysozoa</taxon>
        <taxon>Arthropoda</taxon>
        <taxon>Crustacea</taxon>
        <taxon>Branchiopoda</taxon>
        <taxon>Diplostraca</taxon>
        <taxon>Cladocera</taxon>
        <taxon>Anomopoda</taxon>
        <taxon>Daphniidae</taxon>
        <taxon>Daphnia</taxon>
    </lineage>
</organism>
<feature type="domain" description="Protein kinase" evidence="6">
    <location>
        <begin position="475"/>
        <end position="750"/>
    </location>
</feature>
<protein>
    <recommendedName>
        <fullName evidence="6">Protein kinase domain-containing protein</fullName>
    </recommendedName>
</protein>
<dbReference type="Gene3D" id="3.40.50.1820">
    <property type="entry name" value="alpha/beta hydrolase"/>
    <property type="match status" value="1"/>
</dbReference>
<feature type="region of interest" description="Disordered" evidence="5">
    <location>
        <begin position="425"/>
        <end position="463"/>
    </location>
</feature>
<dbReference type="Gene3D" id="1.10.510.10">
    <property type="entry name" value="Transferase(Phosphotransferase) domain 1"/>
    <property type="match status" value="1"/>
</dbReference>
<dbReference type="InterPro" id="IPR000719">
    <property type="entry name" value="Prot_kinase_dom"/>
</dbReference>
<sequence length="995" mass="105163">MTTAPGSHAVASPPSAVPALERTLAILNGAVGDYLDRRGNGLATPFGAVDHTGLPIAATAAGFAKAFPDATSRVVVLLHGLMCTELDWQYTVDDQTTDYGASFAKDFAATPVYVRYNTGLSIPENGAHLSSFLEKLVVQFPVPVEEIVLLGFSMGGLVVRSACHVAATALEAPAWLPLVKSCFYVGTPHRGAPLERLGRIATRLLGRIPDPYVRLAATLGDLRSAGIKDLGDADLTDAHSRQEKRLTLLENPAHPVPLLPALKHHFIAGTLSEDPLLSQVVGDVMVPVTSATHGQSIPGPLVAILTRRADGSRMAHMDLAHDPQVYAQIRAWYIDRGDVLGPSASPGRDEQRLRGSIDLVHDAVEHGSRAIEDIHLATAARPFELLDRVPPIAAPVRAVRAIHDATVTFSYGMVRLVTTAVATTAHSSPARMPDSFATSPTAGPRSDGPAGDGGGSQARVSSSRIANGTEIGGDFVIERPLAEGGMGAVYVALQRSTGVRRALKVMHETLSFDESLTKRFRREAELAATVESDHVVKVLTAGHDATLNVAYLVMELLAGASLARGLDTLAPLSPAMTSAILTQVAHGLGAAGDLGIVHRDVKPENIFLCRASSATAPFFVKLLDFGVAKDVKHASRVGTQAVGTPFWLAPEQTESDPHLSPATDVWPFGLVAYACLVGRPFWKSAGSASNSTPAAFLRELLLEPIPTPSVRAREHGVVLPDGFDAWFARCVDRDPSKRFPEARIAARVFAETIAAPQPLAGETDRLVQYLREEAAQTSTSYIGFEPTVATPNPLQERPSVPGRFGTAPSAERPPASRGGTVNSFAATALPADVLAPRPDAPETGPIPMTEPVPKSLYVVGAVVAIACVAALVWPRGPKPPISTATKEVHGVLAGNYLCRLASTDDFNVPCVLTAKSDEKLEMTVNASTATCYVTIRRGDGNAPPMATGFCNRERGIGAAGMQVPGPVRLSEAETYEIAKHSADDVALSFRGPIAK</sequence>
<dbReference type="InterPro" id="IPR011009">
    <property type="entry name" value="Kinase-like_dom_sf"/>
</dbReference>
<gene>
    <name evidence="7" type="ORF">OUZ56_033164</name>
</gene>
<dbReference type="Pfam" id="PF00069">
    <property type="entry name" value="Pkinase"/>
    <property type="match status" value="1"/>
</dbReference>
<keyword evidence="2" id="KW-0547">Nucleotide-binding</keyword>
<evidence type="ECO:0000256" key="4">
    <source>
        <dbReference type="ARBA" id="ARBA00022840"/>
    </source>
</evidence>
<dbReference type="InterPro" id="IPR029058">
    <property type="entry name" value="AB_hydrolase_fold"/>
</dbReference>
<dbReference type="PANTHER" id="PTHR43289">
    <property type="entry name" value="MITOGEN-ACTIVATED PROTEIN KINASE KINASE KINASE 20-RELATED"/>
    <property type="match status" value="1"/>
</dbReference>
<keyword evidence="1" id="KW-0808">Transferase</keyword>
<evidence type="ECO:0000256" key="2">
    <source>
        <dbReference type="ARBA" id="ARBA00022741"/>
    </source>
</evidence>
<reference evidence="7 8" key="1">
    <citation type="journal article" date="2023" name="Nucleic Acids Res.">
        <title>The hologenome of Daphnia magna reveals possible DNA methylation and microbiome-mediated evolution of the host genome.</title>
        <authorList>
            <person name="Chaturvedi A."/>
            <person name="Li X."/>
            <person name="Dhandapani V."/>
            <person name="Marshall H."/>
            <person name="Kissane S."/>
            <person name="Cuenca-Cambronero M."/>
            <person name="Asole G."/>
            <person name="Calvet F."/>
            <person name="Ruiz-Romero M."/>
            <person name="Marangio P."/>
            <person name="Guigo R."/>
            <person name="Rago D."/>
            <person name="Mirbahai L."/>
            <person name="Eastwood N."/>
            <person name="Colbourne J.K."/>
            <person name="Zhou J."/>
            <person name="Mallon E."/>
            <person name="Orsini L."/>
        </authorList>
    </citation>
    <scope>NUCLEOTIDE SEQUENCE [LARGE SCALE GENOMIC DNA]</scope>
    <source>
        <strain evidence="7">LRV0_1</strain>
    </source>
</reference>
<dbReference type="SUPFAM" id="SSF53474">
    <property type="entry name" value="alpha/beta-Hydrolases"/>
    <property type="match status" value="1"/>
</dbReference>
<evidence type="ECO:0000313" key="7">
    <source>
        <dbReference type="EMBL" id="KAK4045540.1"/>
    </source>
</evidence>
<dbReference type="SUPFAM" id="SSF56112">
    <property type="entry name" value="Protein kinase-like (PK-like)"/>
    <property type="match status" value="1"/>
</dbReference>
<keyword evidence="4" id="KW-0067">ATP-binding</keyword>
<feature type="region of interest" description="Disordered" evidence="5">
    <location>
        <begin position="784"/>
        <end position="820"/>
    </location>
</feature>
<dbReference type="CDD" id="cd14014">
    <property type="entry name" value="STKc_PknB_like"/>
    <property type="match status" value="1"/>
</dbReference>
<dbReference type="InterPro" id="IPR008271">
    <property type="entry name" value="Ser/Thr_kinase_AS"/>
</dbReference>
<evidence type="ECO:0000256" key="3">
    <source>
        <dbReference type="ARBA" id="ARBA00022777"/>
    </source>
</evidence>
<dbReference type="PROSITE" id="PS00108">
    <property type="entry name" value="PROTEIN_KINASE_ST"/>
    <property type="match status" value="1"/>
</dbReference>
<evidence type="ECO:0000256" key="5">
    <source>
        <dbReference type="SAM" id="MobiDB-lite"/>
    </source>
</evidence>
<evidence type="ECO:0000313" key="8">
    <source>
        <dbReference type="Proteomes" id="UP001234178"/>
    </source>
</evidence>
<dbReference type="Gene3D" id="3.30.200.20">
    <property type="entry name" value="Phosphorylase Kinase, domain 1"/>
    <property type="match status" value="1"/>
</dbReference>
<keyword evidence="3" id="KW-0418">Kinase</keyword>
<keyword evidence="8" id="KW-1185">Reference proteome</keyword>
<proteinExistence type="predicted"/>
<dbReference type="PANTHER" id="PTHR43289:SF6">
    <property type="entry name" value="SERINE_THREONINE-PROTEIN KINASE NEKL-3"/>
    <property type="match status" value="1"/>
</dbReference>
<dbReference type="SMART" id="SM00220">
    <property type="entry name" value="S_TKc"/>
    <property type="match status" value="1"/>
</dbReference>
<dbReference type="EMBL" id="JAOYFB010000044">
    <property type="protein sequence ID" value="KAK4045540.1"/>
    <property type="molecule type" value="Genomic_DNA"/>
</dbReference>
<evidence type="ECO:0000259" key="6">
    <source>
        <dbReference type="PROSITE" id="PS50011"/>
    </source>
</evidence>
<comment type="caution">
    <text evidence="7">The sequence shown here is derived from an EMBL/GenBank/DDBJ whole genome shotgun (WGS) entry which is preliminary data.</text>
</comment>
<name>A0ABR0BAQ2_9CRUS</name>